<dbReference type="RefSeq" id="WP_185009688.1">
    <property type="nucleotide sequence ID" value="NZ_BAAAUI010000007.1"/>
</dbReference>
<keyword evidence="1" id="KW-0472">Membrane</keyword>
<dbReference type="AlphaFoldDB" id="A0A7W7G0L0"/>
<sequence length="137" mass="14371">MTTALRPRPMRVLGLALLVFTVSFSVLVMHQVTHPSHGSHQPGTVAHEHHGSGLVTVSAPAAAPAEHPVPGGHDSMLHLCLGLIVTVAGLLALALLGWLRRDPAAALDGLAARLVRLVPRGPPPKLFDLDTLGVLRL</sequence>
<keyword evidence="3" id="KW-1185">Reference proteome</keyword>
<evidence type="ECO:0000256" key="1">
    <source>
        <dbReference type="SAM" id="Phobius"/>
    </source>
</evidence>
<organism evidence="2 3">
    <name type="scientific">Crossiella cryophila</name>
    <dbReference type="NCBI Taxonomy" id="43355"/>
    <lineage>
        <taxon>Bacteria</taxon>
        <taxon>Bacillati</taxon>
        <taxon>Actinomycetota</taxon>
        <taxon>Actinomycetes</taxon>
        <taxon>Pseudonocardiales</taxon>
        <taxon>Pseudonocardiaceae</taxon>
        <taxon>Crossiella</taxon>
    </lineage>
</organism>
<proteinExistence type="predicted"/>
<accession>A0A7W7G0L0</accession>
<gene>
    <name evidence="2" type="ORF">HNR67_008522</name>
</gene>
<feature type="transmembrane region" description="Helical" evidence="1">
    <location>
        <begin position="76"/>
        <end position="99"/>
    </location>
</feature>
<reference evidence="2 3" key="1">
    <citation type="submission" date="2020-08" db="EMBL/GenBank/DDBJ databases">
        <title>Sequencing the genomes of 1000 actinobacteria strains.</title>
        <authorList>
            <person name="Klenk H.-P."/>
        </authorList>
    </citation>
    <scope>NUCLEOTIDE SEQUENCE [LARGE SCALE GENOMIC DNA]</scope>
    <source>
        <strain evidence="2 3">DSM 44230</strain>
    </source>
</reference>
<dbReference type="EMBL" id="JACHMH010000001">
    <property type="protein sequence ID" value="MBB4682404.1"/>
    <property type="molecule type" value="Genomic_DNA"/>
</dbReference>
<evidence type="ECO:0000313" key="3">
    <source>
        <dbReference type="Proteomes" id="UP000533598"/>
    </source>
</evidence>
<dbReference type="Proteomes" id="UP000533598">
    <property type="component" value="Unassembled WGS sequence"/>
</dbReference>
<protein>
    <submittedName>
        <fullName evidence="2">Uncharacterized protein</fullName>
    </submittedName>
</protein>
<comment type="caution">
    <text evidence="2">The sequence shown here is derived from an EMBL/GenBank/DDBJ whole genome shotgun (WGS) entry which is preliminary data.</text>
</comment>
<feature type="transmembrane region" description="Helical" evidence="1">
    <location>
        <begin position="12"/>
        <end position="32"/>
    </location>
</feature>
<evidence type="ECO:0000313" key="2">
    <source>
        <dbReference type="EMBL" id="MBB4682404.1"/>
    </source>
</evidence>
<name>A0A7W7G0L0_9PSEU</name>
<keyword evidence="1" id="KW-0812">Transmembrane</keyword>
<keyword evidence="1" id="KW-1133">Transmembrane helix</keyword>